<dbReference type="EMBL" id="DTBZ01000096">
    <property type="protein sequence ID" value="HGQ18321.1"/>
    <property type="molecule type" value="Genomic_DNA"/>
</dbReference>
<sequence length="474" mass="54624">MLGDRINVITPFIYNEKNAYYIEDIGTVSNRWRIEGSYEIENYYLKLVGNNGCSIAINMAYALTPYRVYKVRLAITSLNNISKISLVTEKFKEIISVDIDSTWNVHTEMLGKPVVNQRSISLAGTNEIEFLFAYTLNALEIFLKRANIDGDWILLAQIKSSVLSMFKLYFALEACNSAIALKEFIVYEIAGTGIRDLRPIYDWSNGKYSPKSFLKDSEGCMLFFATAGFYAHQAHVLILRTRDLIHFEPVKTIVIKQPGYTGQGVMFRWIDGVIHGYLMDWTSSIPPYQGGLHRIIKVELDENFNVLKIDRVLLIDAPPGGSAGHYDIAIFRFNNTWYAITSSFTGGTILWTMSDPTIPTLTYLKTIFYSDHENPYISPVISPNNKVQFMLSLATTMGWHRIYILDTEFNPIIYYNMMHYRVWTAGTSFYLDPWYIFIHQDQIPERRFESGDLGPGAYIELYKLLTDYRYFIEE</sequence>
<reference evidence="2" key="1">
    <citation type="journal article" date="2020" name="mSystems">
        <title>Genome- and Community-Level Interaction Insights into Carbon Utilization and Element Cycling Functions of Hydrothermarchaeota in Hydrothermal Sediment.</title>
        <authorList>
            <person name="Zhou Z."/>
            <person name="Liu Y."/>
            <person name="Xu W."/>
            <person name="Pan J."/>
            <person name="Luo Z.H."/>
            <person name="Li M."/>
        </authorList>
    </citation>
    <scope>NUCLEOTIDE SEQUENCE [LARGE SCALE GENOMIC DNA]</scope>
    <source>
        <strain evidence="1">SpSt-618</strain>
        <strain evidence="2">SpSt-657</strain>
    </source>
</reference>
<protein>
    <submittedName>
        <fullName evidence="2">Uncharacterized protein</fullName>
    </submittedName>
</protein>
<proteinExistence type="predicted"/>
<organism evidence="2">
    <name type="scientific">Ignisphaera aggregans</name>
    <dbReference type="NCBI Taxonomy" id="334771"/>
    <lineage>
        <taxon>Archaea</taxon>
        <taxon>Thermoproteota</taxon>
        <taxon>Thermoprotei</taxon>
        <taxon>Desulfurococcales</taxon>
        <taxon>Desulfurococcaceae</taxon>
        <taxon>Ignisphaera</taxon>
    </lineage>
</organism>
<dbReference type="SUPFAM" id="SSF75005">
    <property type="entry name" value="Arabinanase/levansucrase/invertase"/>
    <property type="match status" value="1"/>
</dbReference>
<evidence type="ECO:0000313" key="1">
    <source>
        <dbReference type="EMBL" id="HGN36113.1"/>
    </source>
</evidence>
<evidence type="ECO:0000313" key="2">
    <source>
        <dbReference type="EMBL" id="HGQ18321.1"/>
    </source>
</evidence>
<comment type="caution">
    <text evidence="2">The sequence shown here is derived from an EMBL/GenBank/DDBJ whole genome shotgun (WGS) entry which is preliminary data.</text>
</comment>
<accession>A0A7J3JQR5</accession>
<gene>
    <name evidence="1" type="ORF">ENT87_00970</name>
    <name evidence="2" type="ORF">ENU30_05040</name>
</gene>
<dbReference type="EMBL" id="DTAI01000032">
    <property type="protein sequence ID" value="HGN36113.1"/>
    <property type="molecule type" value="Genomic_DNA"/>
</dbReference>
<dbReference type="InterPro" id="IPR023296">
    <property type="entry name" value="Glyco_hydro_beta-prop_sf"/>
</dbReference>
<dbReference type="AlphaFoldDB" id="A0A7J3JQR5"/>
<name>A0A7J3JQR5_9CREN</name>